<protein>
    <submittedName>
        <fullName evidence="1">S-adenosyl-methyltransferase</fullName>
    </submittedName>
</protein>
<sequence length="43" mass="4999">MREDQIQRNQKLRIIGKAIQPSDAEIQVNPRSRSAILRVAERI</sequence>
<dbReference type="AlphaFoldDB" id="A5UIQ4"/>
<dbReference type="KEGG" id="hiq:CGSHiGG_09310"/>
<dbReference type="GO" id="GO:0008168">
    <property type="term" value="F:methyltransferase activity"/>
    <property type="evidence" value="ECO:0007669"/>
    <property type="project" value="UniProtKB-KW"/>
</dbReference>
<proteinExistence type="predicted"/>
<evidence type="ECO:0000313" key="1">
    <source>
        <dbReference type="EMBL" id="ABR00660.1"/>
    </source>
</evidence>
<dbReference type="InterPro" id="IPR002903">
    <property type="entry name" value="RsmH"/>
</dbReference>
<dbReference type="Proteomes" id="UP000001990">
    <property type="component" value="Chromosome"/>
</dbReference>
<keyword evidence="1" id="KW-0808">Transferase</keyword>
<dbReference type="InterPro" id="IPR029063">
    <property type="entry name" value="SAM-dependent_MTases_sf"/>
</dbReference>
<dbReference type="EMBL" id="CP000672">
    <property type="protein sequence ID" value="ABR00660.1"/>
    <property type="molecule type" value="Genomic_DNA"/>
</dbReference>
<dbReference type="HOGENOM" id="CLU_3234279_0_0_6"/>
<reference evidence="1 2" key="1">
    <citation type="journal article" date="2007" name="Genome Biol.">
        <title>Characterization and modeling of the Haemophilus influenzae core and supragenomes based on the complete genomic sequences of Rd and 12 clinical nontypeable strains.</title>
        <authorList>
            <person name="Hogg J.S."/>
            <person name="Hu F.Z."/>
            <person name="Janto B."/>
            <person name="Boissy R."/>
            <person name="Hayes J."/>
            <person name="Keefe R."/>
            <person name="Post J.C."/>
            <person name="Ehrlich G.D."/>
        </authorList>
    </citation>
    <scope>NUCLEOTIDE SEQUENCE [LARGE SCALE GENOMIC DNA]</scope>
    <source>
        <strain evidence="1 2">PittGG</strain>
    </source>
</reference>
<name>A5UIQ4_HAEIG</name>
<dbReference type="GO" id="GO:0032259">
    <property type="term" value="P:methylation"/>
    <property type="evidence" value="ECO:0007669"/>
    <property type="project" value="UniProtKB-KW"/>
</dbReference>
<accession>A5UIQ4</accession>
<gene>
    <name evidence="1" type="ordered locus">CGSHiGG_09310</name>
</gene>
<keyword evidence="1" id="KW-0489">Methyltransferase</keyword>
<dbReference type="Gene3D" id="3.40.50.150">
    <property type="entry name" value="Vaccinia Virus protein VP39"/>
    <property type="match status" value="1"/>
</dbReference>
<dbReference type="Pfam" id="PF01795">
    <property type="entry name" value="Methyltransf_5"/>
    <property type="match status" value="1"/>
</dbReference>
<organism evidence="1 2">
    <name type="scientific">Haemophilus influenzae (strain PittGG)</name>
    <dbReference type="NCBI Taxonomy" id="374931"/>
    <lineage>
        <taxon>Bacteria</taxon>
        <taxon>Pseudomonadati</taxon>
        <taxon>Pseudomonadota</taxon>
        <taxon>Gammaproteobacteria</taxon>
        <taxon>Pasteurellales</taxon>
        <taxon>Pasteurellaceae</taxon>
        <taxon>Haemophilus</taxon>
    </lineage>
</organism>
<evidence type="ECO:0000313" key="2">
    <source>
        <dbReference type="Proteomes" id="UP000001990"/>
    </source>
</evidence>